<dbReference type="EMBL" id="JAGPNK010000017">
    <property type="protein sequence ID" value="KAH7305865.1"/>
    <property type="molecule type" value="Genomic_DNA"/>
</dbReference>
<proteinExistence type="predicted"/>
<keyword evidence="2" id="KW-1185">Reference proteome</keyword>
<dbReference type="OrthoDB" id="5393537at2759"/>
<gene>
    <name evidence="1" type="ORF">B0I35DRAFT_413672</name>
</gene>
<protein>
    <submittedName>
        <fullName evidence="1">Uncharacterized protein</fullName>
    </submittedName>
</protein>
<sequence length="225" mass="26234">MSMANSPFFDVNRTPVPPRGETLKVFDRNFLDAGVWSQLSERDRRNRFMSQIFHLIHMRILNARIFSRFRLSMNNPNQDRDLITEDDLGWFEALLEFNNVDKALVSNWKLATIECATQVANMDSKAMEEVVNQFNELCNLTWELRMMMRRSKENYRCDVPLPRGGRCLLTDHENAAEPMTVKRGSAKDMSENIAYSLFGYLIREGGRMDSEDVVLEKAQVVLERR</sequence>
<reference evidence="1" key="1">
    <citation type="journal article" date="2021" name="Nat. Commun.">
        <title>Genetic determinants of endophytism in the Arabidopsis root mycobiome.</title>
        <authorList>
            <person name="Mesny F."/>
            <person name="Miyauchi S."/>
            <person name="Thiergart T."/>
            <person name="Pickel B."/>
            <person name="Atanasova L."/>
            <person name="Karlsson M."/>
            <person name="Huettel B."/>
            <person name="Barry K.W."/>
            <person name="Haridas S."/>
            <person name="Chen C."/>
            <person name="Bauer D."/>
            <person name="Andreopoulos W."/>
            <person name="Pangilinan J."/>
            <person name="LaButti K."/>
            <person name="Riley R."/>
            <person name="Lipzen A."/>
            <person name="Clum A."/>
            <person name="Drula E."/>
            <person name="Henrissat B."/>
            <person name="Kohler A."/>
            <person name="Grigoriev I.V."/>
            <person name="Martin F.M."/>
            <person name="Hacquard S."/>
        </authorList>
    </citation>
    <scope>NUCLEOTIDE SEQUENCE</scope>
    <source>
        <strain evidence="1">MPI-CAGE-CH-0235</strain>
    </source>
</reference>
<accession>A0A8K0SKS8</accession>
<organism evidence="1 2">
    <name type="scientific">Stachybotrys elegans</name>
    <dbReference type="NCBI Taxonomy" id="80388"/>
    <lineage>
        <taxon>Eukaryota</taxon>
        <taxon>Fungi</taxon>
        <taxon>Dikarya</taxon>
        <taxon>Ascomycota</taxon>
        <taxon>Pezizomycotina</taxon>
        <taxon>Sordariomycetes</taxon>
        <taxon>Hypocreomycetidae</taxon>
        <taxon>Hypocreales</taxon>
        <taxon>Stachybotryaceae</taxon>
        <taxon>Stachybotrys</taxon>
    </lineage>
</organism>
<evidence type="ECO:0000313" key="1">
    <source>
        <dbReference type="EMBL" id="KAH7305865.1"/>
    </source>
</evidence>
<dbReference type="Proteomes" id="UP000813444">
    <property type="component" value="Unassembled WGS sequence"/>
</dbReference>
<name>A0A8K0SKS8_9HYPO</name>
<dbReference type="AlphaFoldDB" id="A0A8K0SKS8"/>
<comment type="caution">
    <text evidence="1">The sequence shown here is derived from an EMBL/GenBank/DDBJ whole genome shotgun (WGS) entry which is preliminary data.</text>
</comment>
<evidence type="ECO:0000313" key="2">
    <source>
        <dbReference type="Proteomes" id="UP000813444"/>
    </source>
</evidence>